<accession>A0ABS3TI17</accession>
<dbReference type="Proteomes" id="UP000670527">
    <property type="component" value="Unassembled WGS sequence"/>
</dbReference>
<feature type="signal peptide" evidence="1">
    <location>
        <begin position="1"/>
        <end position="24"/>
    </location>
</feature>
<comment type="caution">
    <text evidence="2">The sequence shown here is derived from an EMBL/GenBank/DDBJ whole genome shotgun (WGS) entry which is preliminary data.</text>
</comment>
<evidence type="ECO:0000313" key="2">
    <source>
        <dbReference type="EMBL" id="MBO3272340.1"/>
    </source>
</evidence>
<feature type="chain" id="PRO_5045681104" evidence="1">
    <location>
        <begin position="25"/>
        <end position="191"/>
    </location>
</feature>
<sequence>MSYSSRFPRPVCLLSLALSLALLSCEKEPVDRLPAATQKGKNTAGFLVDGEAWLPKPSTLNPGNNPVNGYWAQTTKGPILGLSFSDKSLDTPSGLSITLRGVLGPGTYPLNQEPHINLGEGRSAYGSYYRLEPAPAVRYYTGPTATGTVTLTRLDLVKHIASGTFEFTPLEDGGTRTVQITKGRFDVRLRE</sequence>
<keyword evidence="1" id="KW-0732">Signal</keyword>
<name>A0ABS3TI17_9BACT</name>
<dbReference type="RefSeq" id="WP_208308605.1">
    <property type="nucleotide sequence ID" value="NZ_JAGETX010000011.1"/>
</dbReference>
<proteinExistence type="predicted"/>
<organism evidence="2 3">
    <name type="scientific">Hymenobacter defluvii</name>
    <dbReference type="NCBI Taxonomy" id="2054411"/>
    <lineage>
        <taxon>Bacteria</taxon>
        <taxon>Pseudomonadati</taxon>
        <taxon>Bacteroidota</taxon>
        <taxon>Cytophagia</taxon>
        <taxon>Cytophagales</taxon>
        <taxon>Hymenobacteraceae</taxon>
        <taxon>Hymenobacter</taxon>
    </lineage>
</organism>
<reference evidence="2 3" key="1">
    <citation type="submission" date="2021-03" db="EMBL/GenBank/DDBJ databases">
        <authorList>
            <person name="Kim M.K."/>
        </authorList>
    </citation>
    <scope>NUCLEOTIDE SEQUENCE [LARGE SCALE GENOMIC DNA]</scope>
    <source>
        <strain evidence="2 3">BT507</strain>
    </source>
</reference>
<protein>
    <submittedName>
        <fullName evidence="2">Uncharacterized protein</fullName>
    </submittedName>
</protein>
<dbReference type="PROSITE" id="PS51257">
    <property type="entry name" value="PROKAR_LIPOPROTEIN"/>
    <property type="match status" value="1"/>
</dbReference>
<evidence type="ECO:0000256" key="1">
    <source>
        <dbReference type="SAM" id="SignalP"/>
    </source>
</evidence>
<evidence type="ECO:0000313" key="3">
    <source>
        <dbReference type="Proteomes" id="UP000670527"/>
    </source>
</evidence>
<dbReference type="EMBL" id="JAGETX010000011">
    <property type="protein sequence ID" value="MBO3272340.1"/>
    <property type="molecule type" value="Genomic_DNA"/>
</dbReference>
<gene>
    <name evidence="2" type="ORF">J4D97_16920</name>
</gene>
<keyword evidence="3" id="KW-1185">Reference proteome</keyword>